<dbReference type="PANTHER" id="PTHR43817:SF1">
    <property type="entry name" value="HYDROLASE, FAMILY 43, PUTATIVE (AFU_ORTHOLOGUE AFUA_3G01660)-RELATED"/>
    <property type="match status" value="1"/>
</dbReference>
<keyword evidence="4 5" id="KW-0326">Glycosidase</keyword>
<dbReference type="InterPro" id="IPR023296">
    <property type="entry name" value="Glyco_hydro_beta-prop_sf"/>
</dbReference>
<dbReference type="GO" id="GO:0005975">
    <property type="term" value="P:carbohydrate metabolic process"/>
    <property type="evidence" value="ECO:0007669"/>
    <property type="project" value="InterPro"/>
</dbReference>
<evidence type="ECO:0000256" key="3">
    <source>
        <dbReference type="ARBA" id="ARBA00022801"/>
    </source>
</evidence>
<dbReference type="PIRSF" id="PIRSF025414">
    <property type="entry name" value="Alpha-L-arabinofuranosidase"/>
    <property type="match status" value="1"/>
</dbReference>
<dbReference type="Gene3D" id="2.115.10.20">
    <property type="entry name" value="Glycosyl hydrolase domain, family 43"/>
    <property type="match status" value="1"/>
</dbReference>
<dbReference type="PANTHER" id="PTHR43817">
    <property type="entry name" value="GLYCOSYL HYDROLASE"/>
    <property type="match status" value="1"/>
</dbReference>
<dbReference type="GO" id="GO:0004553">
    <property type="term" value="F:hydrolase activity, hydrolyzing O-glycosyl compounds"/>
    <property type="evidence" value="ECO:0007669"/>
    <property type="project" value="InterPro"/>
</dbReference>
<reference evidence="6" key="1">
    <citation type="submission" date="2020-10" db="EMBL/GenBank/DDBJ databases">
        <authorList>
            <person name="Gilroy R."/>
        </authorList>
    </citation>
    <scope>NUCLEOTIDE SEQUENCE</scope>
    <source>
        <strain evidence="6">ChiBcec16-1751</strain>
    </source>
</reference>
<evidence type="ECO:0000313" key="7">
    <source>
        <dbReference type="Proteomes" id="UP000886741"/>
    </source>
</evidence>
<keyword evidence="3 5" id="KW-0378">Hydrolase</keyword>
<proteinExistence type="inferred from homology"/>
<evidence type="ECO:0000256" key="1">
    <source>
        <dbReference type="ARBA" id="ARBA00009865"/>
    </source>
</evidence>
<reference evidence="6" key="2">
    <citation type="journal article" date="2021" name="PeerJ">
        <title>Extensive microbial diversity within the chicken gut microbiome revealed by metagenomics and culture.</title>
        <authorList>
            <person name="Gilroy R."/>
            <person name="Ravi A."/>
            <person name="Getino M."/>
            <person name="Pursley I."/>
            <person name="Horton D.L."/>
            <person name="Alikhan N.F."/>
            <person name="Baker D."/>
            <person name="Gharbi K."/>
            <person name="Hall N."/>
            <person name="Watson M."/>
            <person name="Adriaenssens E.M."/>
            <person name="Foster-Nyarko E."/>
            <person name="Jarju S."/>
            <person name="Secka A."/>
            <person name="Antonio M."/>
            <person name="Oren A."/>
            <person name="Chaudhuri R.R."/>
            <person name="La Ragione R."/>
            <person name="Hildebrand F."/>
            <person name="Pallen M.J."/>
        </authorList>
    </citation>
    <scope>NUCLEOTIDE SEQUENCE</scope>
    <source>
        <strain evidence="6">ChiBcec16-1751</strain>
    </source>
</reference>
<keyword evidence="2" id="KW-0732">Signal</keyword>
<evidence type="ECO:0000256" key="4">
    <source>
        <dbReference type="ARBA" id="ARBA00023295"/>
    </source>
</evidence>
<accession>A0A9D1F9Q5</accession>
<dbReference type="EMBL" id="DVJJ01000091">
    <property type="protein sequence ID" value="HIS64949.1"/>
    <property type="molecule type" value="Genomic_DNA"/>
</dbReference>
<dbReference type="Pfam" id="PF04616">
    <property type="entry name" value="Glyco_hydro_43"/>
    <property type="match status" value="1"/>
</dbReference>
<comment type="caution">
    <text evidence="6">The sequence shown here is derived from an EMBL/GenBank/DDBJ whole genome shotgun (WGS) entry which is preliminary data.</text>
</comment>
<dbReference type="AlphaFoldDB" id="A0A9D1F9Q5"/>
<dbReference type="Proteomes" id="UP000886741">
    <property type="component" value="Unassembled WGS sequence"/>
</dbReference>
<organism evidence="6 7">
    <name type="scientific">Candidatus Avoscillospira avistercoris</name>
    <dbReference type="NCBI Taxonomy" id="2840707"/>
    <lineage>
        <taxon>Bacteria</taxon>
        <taxon>Bacillati</taxon>
        <taxon>Bacillota</taxon>
        <taxon>Clostridia</taxon>
        <taxon>Eubacteriales</taxon>
        <taxon>Oscillospiraceae</taxon>
        <taxon>Oscillospiraceae incertae sedis</taxon>
        <taxon>Candidatus Avoscillospira</taxon>
    </lineage>
</organism>
<dbReference type="SUPFAM" id="SSF75005">
    <property type="entry name" value="Arabinanase/levansucrase/invertase"/>
    <property type="match status" value="1"/>
</dbReference>
<gene>
    <name evidence="6" type="ORF">IAA83_06220</name>
</gene>
<dbReference type="InterPro" id="IPR006710">
    <property type="entry name" value="Glyco_hydro_43"/>
</dbReference>
<comment type="similarity">
    <text evidence="1 5">Belongs to the glycosyl hydrolase 43 family.</text>
</comment>
<dbReference type="InterPro" id="IPR016828">
    <property type="entry name" value="Alpha-L-arabinofuranosidase"/>
</dbReference>
<sequence>MPQTTAVVTPYNRPFIEQRADPYIYRGPDGAYYFTASVPAYDRIVLRRAATLVGLREAEEVTIWTKHANGPQSCHVWAPEIHYLQGKWYVYYAASEIEDPWKLRPYVLQCTGTDPMADPWVELGMMQAADTDLFSFQDFSLDATILCHKGEMYYIWAEKVGVGKKISNLYIARMETPWKLATDQVLLTTPDYDWERIGFWVNEGPAFLRHNGRIYMTYSASETGACYCMGMLSIDEDADLLDPRAWKKERYPVLCTSEEMGLFGPGHNSFVKAEDGVTDVCVYHARPYSEIVGDPLYDPNRHAMLMKVIYDEAGRPVFDFANSVEF</sequence>
<evidence type="ECO:0000256" key="5">
    <source>
        <dbReference type="RuleBase" id="RU361187"/>
    </source>
</evidence>
<evidence type="ECO:0000256" key="2">
    <source>
        <dbReference type="ARBA" id="ARBA00022729"/>
    </source>
</evidence>
<protein>
    <submittedName>
        <fullName evidence="6">Family 43 glycosylhydrolase</fullName>
    </submittedName>
</protein>
<name>A0A9D1F9Q5_9FIRM</name>
<evidence type="ECO:0000313" key="6">
    <source>
        <dbReference type="EMBL" id="HIS64949.1"/>
    </source>
</evidence>